<dbReference type="NCBIfam" id="TIGR00762">
    <property type="entry name" value="DegV"/>
    <property type="match status" value="1"/>
</dbReference>
<dbReference type="OrthoDB" id="9760324at2"/>
<gene>
    <name evidence="2" type="ORF">Pcatena_13150</name>
</gene>
<dbReference type="PANTHER" id="PTHR33434:SF2">
    <property type="entry name" value="FATTY ACID-BINDING PROTEIN TM_1468"/>
    <property type="match status" value="1"/>
</dbReference>
<dbReference type="Gene3D" id="3.30.1180.10">
    <property type="match status" value="1"/>
</dbReference>
<evidence type="ECO:0000313" key="2">
    <source>
        <dbReference type="EMBL" id="BBH50728.1"/>
    </source>
</evidence>
<dbReference type="InterPro" id="IPR050270">
    <property type="entry name" value="DegV_domain_contain"/>
</dbReference>
<dbReference type="AlphaFoldDB" id="A0A3G9JZ83"/>
<organism evidence="2 3">
    <name type="scientific">Parolsenella catena</name>
    <dbReference type="NCBI Taxonomy" id="2003188"/>
    <lineage>
        <taxon>Bacteria</taxon>
        <taxon>Bacillati</taxon>
        <taxon>Actinomycetota</taxon>
        <taxon>Coriobacteriia</taxon>
        <taxon>Coriobacteriales</taxon>
        <taxon>Atopobiaceae</taxon>
        <taxon>Parolsenella</taxon>
    </lineage>
</organism>
<dbReference type="Gene3D" id="3.40.50.10170">
    <property type="match status" value="1"/>
</dbReference>
<dbReference type="EMBL" id="AP019367">
    <property type="protein sequence ID" value="BBH50728.1"/>
    <property type="molecule type" value="Genomic_DNA"/>
</dbReference>
<dbReference type="GO" id="GO:0008289">
    <property type="term" value="F:lipid binding"/>
    <property type="evidence" value="ECO:0007669"/>
    <property type="project" value="UniProtKB-KW"/>
</dbReference>
<dbReference type="PANTHER" id="PTHR33434">
    <property type="entry name" value="DEGV DOMAIN-CONTAINING PROTEIN DR_1986-RELATED"/>
    <property type="match status" value="1"/>
</dbReference>
<dbReference type="RefSeq" id="WP_126422781.1">
    <property type="nucleotide sequence ID" value="NZ_AP019367.1"/>
</dbReference>
<evidence type="ECO:0000313" key="3">
    <source>
        <dbReference type="Proteomes" id="UP000273154"/>
    </source>
</evidence>
<accession>A0A3G9JZ83</accession>
<reference evidence="3" key="1">
    <citation type="submission" date="2018-11" db="EMBL/GenBank/DDBJ databases">
        <title>Comparative genomics of Parolsenella catena and Libanicoccus massiliensis: Reclassification of Libanicoccus massiliensis as Parolsenella massiliensis comb. nov.</title>
        <authorList>
            <person name="Sakamoto M."/>
            <person name="Ikeyama N."/>
            <person name="Murakami T."/>
            <person name="Mori H."/>
            <person name="Yuki M."/>
            <person name="Ohkuma M."/>
        </authorList>
    </citation>
    <scope>NUCLEOTIDE SEQUENCE [LARGE SCALE GENOMIC DNA]</scope>
    <source>
        <strain evidence="3">JCM 31932</strain>
    </source>
</reference>
<evidence type="ECO:0000256" key="1">
    <source>
        <dbReference type="ARBA" id="ARBA00023121"/>
    </source>
</evidence>
<dbReference type="SUPFAM" id="SSF82549">
    <property type="entry name" value="DAK1/DegV-like"/>
    <property type="match status" value="1"/>
</dbReference>
<dbReference type="PROSITE" id="PS51482">
    <property type="entry name" value="DEGV"/>
    <property type="match status" value="1"/>
</dbReference>
<dbReference type="KEGG" id="pcat:Pcatena_13150"/>
<sequence>MNEQRIAILTDTGTNVPADFAAAHDVRNVSLLVNYSDGTFRSGVDITTDEVIDRFATEIPTTSLPSPKDIQDALEAARADGYERAVFVTISSGLSATNQTVELVASQMEGFPVTVVDTKSIGVAAGLVVMAATEMVEAGVPYGELGPRLADLSEHTRVYFTVRELKYLRHGGRINEATYRLGSALNIKPVFYCDEQGKYATVKKARGWEKALAAELSFIQEQAKRYEKVVCAVCCTKAEDRLGELSARIRETIPNVVDVVESGISPDLIVHTGASLVGMAVQPTWR</sequence>
<protein>
    <submittedName>
        <fullName evidence="2">DegV family protein</fullName>
    </submittedName>
</protein>
<proteinExistence type="predicted"/>
<keyword evidence="1" id="KW-0446">Lipid-binding</keyword>
<dbReference type="GeneID" id="88849451"/>
<dbReference type="InterPro" id="IPR043168">
    <property type="entry name" value="DegV_C"/>
</dbReference>
<keyword evidence="3" id="KW-1185">Reference proteome</keyword>
<dbReference type="InterPro" id="IPR003797">
    <property type="entry name" value="DegV"/>
</dbReference>
<dbReference type="Proteomes" id="UP000273154">
    <property type="component" value="Chromosome"/>
</dbReference>
<name>A0A3G9JZ83_9ACTN</name>
<dbReference type="Pfam" id="PF02645">
    <property type="entry name" value="DegV"/>
    <property type="match status" value="1"/>
</dbReference>